<evidence type="ECO:0000313" key="2">
    <source>
        <dbReference type="Proteomes" id="UP001501323"/>
    </source>
</evidence>
<dbReference type="EMBL" id="BAABJY010000001">
    <property type="protein sequence ID" value="GAA4861096.1"/>
    <property type="molecule type" value="Genomic_DNA"/>
</dbReference>
<gene>
    <name evidence="1" type="ORF">GCM10023332_11410</name>
</gene>
<proteinExistence type="predicted"/>
<accession>A0ABP9DVB0</accession>
<dbReference type="Proteomes" id="UP001501323">
    <property type="component" value="Unassembled WGS sequence"/>
</dbReference>
<keyword evidence="2" id="KW-1185">Reference proteome</keyword>
<evidence type="ECO:0000313" key="1">
    <source>
        <dbReference type="EMBL" id="GAA4861096.1"/>
    </source>
</evidence>
<protein>
    <submittedName>
        <fullName evidence="1">Uncharacterized protein</fullName>
    </submittedName>
</protein>
<organism evidence="1 2">
    <name type="scientific">Luteimonas vadosa</name>
    <dbReference type="NCBI Taxonomy" id="1165507"/>
    <lineage>
        <taxon>Bacteria</taxon>
        <taxon>Pseudomonadati</taxon>
        <taxon>Pseudomonadota</taxon>
        <taxon>Gammaproteobacteria</taxon>
        <taxon>Lysobacterales</taxon>
        <taxon>Lysobacteraceae</taxon>
        <taxon>Luteimonas</taxon>
    </lineage>
</organism>
<reference evidence="2" key="1">
    <citation type="journal article" date="2019" name="Int. J. Syst. Evol. Microbiol.">
        <title>The Global Catalogue of Microorganisms (GCM) 10K type strain sequencing project: providing services to taxonomists for standard genome sequencing and annotation.</title>
        <authorList>
            <consortium name="The Broad Institute Genomics Platform"/>
            <consortium name="The Broad Institute Genome Sequencing Center for Infectious Disease"/>
            <person name="Wu L."/>
            <person name="Ma J."/>
        </authorList>
    </citation>
    <scope>NUCLEOTIDE SEQUENCE [LARGE SCALE GENOMIC DNA]</scope>
    <source>
        <strain evidence="2">JCM 18392</strain>
    </source>
</reference>
<sequence>MQIHESDLGRGAALAASKKLQDMVQRGRLGGEFQFGVMNQLKIIRGHVLLHQAHSDRKEFGPASLEARESTQVFCKWLGTEGFWYD</sequence>
<comment type="caution">
    <text evidence="1">The sequence shown here is derived from an EMBL/GenBank/DDBJ whole genome shotgun (WGS) entry which is preliminary data.</text>
</comment>
<name>A0ABP9DVB0_9GAMM</name>